<reference evidence="9 10" key="1">
    <citation type="submission" date="2021-06" db="EMBL/GenBank/DDBJ databases">
        <title>Caerostris extrusa draft genome.</title>
        <authorList>
            <person name="Kono N."/>
            <person name="Arakawa K."/>
        </authorList>
    </citation>
    <scope>NUCLEOTIDE SEQUENCE [LARGE SCALE GENOMIC DNA]</scope>
</reference>
<dbReference type="AlphaFoldDB" id="A0AAV4S4G2"/>
<dbReference type="Gene3D" id="1.50.10.20">
    <property type="match status" value="1"/>
</dbReference>
<evidence type="ECO:0000256" key="2">
    <source>
        <dbReference type="ARBA" id="ARBA00022525"/>
    </source>
</evidence>
<dbReference type="Proteomes" id="UP001054945">
    <property type="component" value="Unassembled WGS sequence"/>
</dbReference>
<dbReference type="GO" id="GO:0005615">
    <property type="term" value="C:extracellular space"/>
    <property type="evidence" value="ECO:0007669"/>
    <property type="project" value="TreeGrafter"/>
</dbReference>
<keyword evidence="4 6" id="KW-1015">Disulfide bond</keyword>
<dbReference type="InterPro" id="IPR036055">
    <property type="entry name" value="LDL_receptor-like_sf"/>
</dbReference>
<dbReference type="Pfam" id="PF00057">
    <property type="entry name" value="Ldl_recept_a"/>
    <property type="match status" value="4"/>
</dbReference>
<accession>A0AAV4S4G2</accession>
<feature type="disulfide bond" evidence="7">
    <location>
        <begin position="114"/>
        <end position="132"/>
    </location>
</feature>
<feature type="disulfide bond" evidence="7">
    <location>
        <begin position="45"/>
        <end position="60"/>
    </location>
</feature>
<feature type="disulfide bond" evidence="7">
    <location>
        <begin position="169"/>
        <end position="184"/>
    </location>
</feature>
<dbReference type="EMBL" id="BPLR01008819">
    <property type="protein sequence ID" value="GIY27461.1"/>
    <property type="molecule type" value="Genomic_DNA"/>
</dbReference>
<keyword evidence="2" id="KW-0964">Secreted</keyword>
<keyword evidence="5" id="KW-0170">Cobalt</keyword>
<comment type="caution">
    <text evidence="7">Lacks conserved residue(s) required for the propagation of feature annotation.</text>
</comment>
<feature type="chain" id="PRO_5043596035" evidence="8">
    <location>
        <begin position="25"/>
        <end position="594"/>
    </location>
</feature>
<feature type="binding site" evidence="5">
    <location>
        <position position="386"/>
    </location>
    <ligand>
        <name>cyanocob(III)alamin</name>
        <dbReference type="ChEBI" id="CHEBI:17439"/>
    </ligand>
</feature>
<feature type="disulfide bond" evidence="7">
    <location>
        <begin position="33"/>
        <end position="51"/>
    </location>
</feature>
<dbReference type="CDD" id="cd00112">
    <property type="entry name" value="LDLa"/>
    <property type="match status" value="4"/>
</dbReference>
<feature type="disulfide bond" evidence="7">
    <location>
        <begin position="88"/>
        <end position="103"/>
    </location>
</feature>
<dbReference type="InterPro" id="IPR002172">
    <property type="entry name" value="LDrepeatLR_classA_rpt"/>
</dbReference>
<dbReference type="PROSITE" id="PS50068">
    <property type="entry name" value="LDLRA_2"/>
    <property type="match status" value="4"/>
</dbReference>
<dbReference type="SMART" id="SM00192">
    <property type="entry name" value="LDLa"/>
    <property type="match status" value="4"/>
</dbReference>
<evidence type="ECO:0000256" key="3">
    <source>
        <dbReference type="ARBA" id="ARBA00022729"/>
    </source>
</evidence>
<dbReference type="InterPro" id="IPR002157">
    <property type="entry name" value="Cbl-bd_prot"/>
</dbReference>
<proteinExistence type="predicted"/>
<feature type="disulfide bond" evidence="7">
    <location>
        <begin position="126"/>
        <end position="141"/>
    </location>
</feature>
<dbReference type="InterPro" id="IPR008930">
    <property type="entry name" value="Terpenoid_cyclase/PrenylTrfase"/>
</dbReference>
<name>A0AAV4S4G2_CAEEX</name>
<dbReference type="PANTHER" id="PTHR10559:SF18">
    <property type="entry name" value="TRANSCOBALAMIN II"/>
    <property type="match status" value="1"/>
</dbReference>
<organism evidence="9 10">
    <name type="scientific">Caerostris extrusa</name>
    <name type="common">Bark spider</name>
    <name type="synonym">Caerostris bankana</name>
    <dbReference type="NCBI Taxonomy" id="172846"/>
    <lineage>
        <taxon>Eukaryota</taxon>
        <taxon>Metazoa</taxon>
        <taxon>Ecdysozoa</taxon>
        <taxon>Arthropoda</taxon>
        <taxon>Chelicerata</taxon>
        <taxon>Arachnida</taxon>
        <taxon>Araneae</taxon>
        <taxon>Araneomorphae</taxon>
        <taxon>Entelegynae</taxon>
        <taxon>Araneoidea</taxon>
        <taxon>Araneidae</taxon>
        <taxon>Caerostris</taxon>
    </lineage>
</organism>
<dbReference type="SUPFAM" id="SSF48239">
    <property type="entry name" value="Terpenoid cyclases/Protein prenyltransferases"/>
    <property type="match status" value="1"/>
</dbReference>
<evidence type="ECO:0000313" key="10">
    <source>
        <dbReference type="Proteomes" id="UP001054945"/>
    </source>
</evidence>
<evidence type="ECO:0000256" key="8">
    <source>
        <dbReference type="SAM" id="SignalP"/>
    </source>
</evidence>
<feature type="binding site" evidence="5">
    <location>
        <position position="342"/>
    </location>
    <ligand>
        <name>cyanocob(III)alamin</name>
        <dbReference type="ChEBI" id="CHEBI:17439"/>
    </ligand>
</feature>
<evidence type="ECO:0000313" key="9">
    <source>
        <dbReference type="EMBL" id="GIY27461.1"/>
    </source>
</evidence>
<dbReference type="GO" id="GO:0015889">
    <property type="term" value="P:cobalamin transport"/>
    <property type="evidence" value="ECO:0007669"/>
    <property type="project" value="InterPro"/>
</dbReference>
<dbReference type="PROSITE" id="PS01209">
    <property type="entry name" value="LDLRA_1"/>
    <property type="match status" value="3"/>
</dbReference>
<dbReference type="SUPFAM" id="SSF57424">
    <property type="entry name" value="LDL receptor-like module"/>
    <property type="match status" value="4"/>
</dbReference>
<feature type="signal peptide" evidence="8">
    <location>
        <begin position="1"/>
        <end position="24"/>
    </location>
</feature>
<feature type="disulfide bond" evidence="6">
    <location>
        <begin position="314"/>
        <end position="353"/>
    </location>
</feature>
<gene>
    <name evidence="9" type="primary">Lrp2_3</name>
    <name evidence="9" type="ORF">CEXT_308361</name>
</gene>
<comment type="subcellular location">
    <subcellularLocation>
        <location evidence="1">Secreted</location>
    </subcellularLocation>
</comment>
<dbReference type="InterPro" id="IPR051588">
    <property type="entry name" value="Cobalamin_Transport"/>
</dbReference>
<dbReference type="InterPro" id="IPR023415">
    <property type="entry name" value="LDLR_class-A_CS"/>
</dbReference>
<keyword evidence="9" id="KW-0675">Receptor</keyword>
<dbReference type="PRINTS" id="PR00261">
    <property type="entry name" value="LDLRECEPTOR"/>
</dbReference>
<evidence type="ECO:0000256" key="6">
    <source>
        <dbReference type="PIRSR" id="PIRSR602157-2"/>
    </source>
</evidence>
<dbReference type="Pfam" id="PF01122">
    <property type="entry name" value="Cobalamin_bind"/>
    <property type="match status" value="1"/>
</dbReference>
<dbReference type="Gene3D" id="2.170.130.30">
    <property type="match status" value="1"/>
</dbReference>
<evidence type="ECO:0000256" key="7">
    <source>
        <dbReference type="PROSITE-ProRule" id="PRU00124"/>
    </source>
</evidence>
<dbReference type="Gene3D" id="4.10.400.10">
    <property type="entry name" value="Low-density Lipoprotein Receptor"/>
    <property type="match status" value="4"/>
</dbReference>
<feature type="binding site" evidence="5">
    <location>
        <begin position="525"/>
        <end position="526"/>
    </location>
    <ligand>
        <name>cyanocob(III)alamin</name>
        <dbReference type="ChEBI" id="CHEBI:17439"/>
    </ligand>
</feature>
<keyword evidence="10" id="KW-1185">Reference proteome</keyword>
<keyword evidence="9" id="KW-0449">Lipoprotein</keyword>
<keyword evidence="3 8" id="KW-0732">Signal</keyword>
<sequence length="594" mass="67731">MNRIEKIFGILLIGALISYTEVIGKCSSREFECLSGKCIQRGWFCDNGNDCGDNSDELYCNIGRRDRCPTGWKKCLNEIRCIPANWMCDNITDCQDQSDEKTCVYGECSGDFECFSGRCIKRRAFCDNDNDCGDNSDERYCNVDLRDRCPTGWKKCQNEIQCIPAHWMCDNITDCQDQSDEKNCGNEVLRIPGVVTARLALIRWFLQKRLNSTTSKWGPQLNRIAVALHLAEDGVFALESNIRQEMTYELTIKLLNKLNNERLNAEELALYIHALLVTCVDVRDFYGRDLVEELRAKVEETRNYTNPFLMLVLCNAGDAMTVKDVEKVVAAFNSPKKIPWTDVQALATMALACLSSRQNVPVDEGVLEDMLGQLKRQQFSNGSLNNFRTTALVVQALLIHHSYKTNFDLTSAIRILINSQEMESSLLNAYYVLPILNNKSLLNVTSAHCPRETKTEEEMLQNLLEKNGEEVEVQYTIWIGNNVNLAKIWRVKIPANLTVYDVIETIAGIDNRQRAEYSVVDGKPYITAMNGMENDPEMNNYWFPYLRLLNSDEKPRVIKESPVDVRVQKNQEIILWYKPGPWSNQSIASALPSN</sequence>
<evidence type="ECO:0000256" key="1">
    <source>
        <dbReference type="ARBA" id="ARBA00004613"/>
    </source>
</evidence>
<comment type="caution">
    <text evidence="9">The sequence shown here is derived from an EMBL/GenBank/DDBJ whole genome shotgun (WGS) entry which is preliminary data.</text>
</comment>
<dbReference type="GO" id="GO:0031419">
    <property type="term" value="F:cobalamin binding"/>
    <property type="evidence" value="ECO:0007669"/>
    <property type="project" value="InterPro"/>
</dbReference>
<protein>
    <submittedName>
        <fullName evidence="9">Low-density lipoprotein receptor-related protein 2</fullName>
    </submittedName>
</protein>
<dbReference type="PANTHER" id="PTHR10559">
    <property type="entry name" value="TRANSCOBALAMIN-1/GASTRIC INTRINSIC FACTOR"/>
    <property type="match status" value="1"/>
</dbReference>
<feature type="disulfide bond" evidence="7">
    <location>
        <begin position="26"/>
        <end position="38"/>
    </location>
</feature>
<evidence type="ECO:0000256" key="4">
    <source>
        <dbReference type="ARBA" id="ARBA00023157"/>
    </source>
</evidence>
<evidence type="ECO:0000256" key="5">
    <source>
        <dbReference type="PIRSR" id="PIRSR602157-1"/>
    </source>
</evidence>